<gene>
    <name evidence="1" type="ORF">CPATCC_000107</name>
</gene>
<dbReference type="Proteomes" id="UP000593906">
    <property type="component" value="Chromosome 1"/>
</dbReference>
<dbReference type="AlphaFoldDB" id="A0A7S7RH57"/>
<evidence type="ECO:0000313" key="2">
    <source>
        <dbReference type="Proteomes" id="UP000593906"/>
    </source>
</evidence>
<name>A0A7S7RH57_CRYPV</name>
<dbReference type="EMBL" id="CP044422">
    <property type="protein sequence ID" value="QOY43330.1"/>
    <property type="molecule type" value="Genomic_DNA"/>
</dbReference>
<sequence length="80" mass="9800">MRYSQVYSKLLYDKILKLNQIYLNIIKSGISKIYHKFILFWYRYAKKVFHYGLIPGTYLYTLWKEDEFTLNPIKLARVLI</sequence>
<accession>A0A7S7RH57</accession>
<reference evidence="1 2" key="1">
    <citation type="submission" date="2019-09" db="EMBL/GenBank/DDBJ databases">
        <title>Consistent, comparative and evidence-based genome assembly and annotation for Cryptosporidium parvum, C. hominis and C. tyzzeri.</title>
        <authorList>
            <person name="Baptista R.P."/>
            <person name="Li Y."/>
            <person name="Sateriale A."/>
            <person name="Ansell B."/>
            <person name="Jex A."/>
            <person name="Sanders M."/>
            <person name="Brooks K."/>
            <person name="Tracey A."/>
            <person name="Berriman M."/>
            <person name="Striepen B."/>
            <person name="Cotton J.A."/>
            <person name="Kissinger J.C."/>
        </authorList>
    </citation>
    <scope>NUCLEOTIDE SEQUENCE [LARGE SCALE GENOMIC DNA]</scope>
    <source>
        <strain evidence="1 2">IOWA-ATCC</strain>
    </source>
</reference>
<organism evidence="1 2">
    <name type="scientific">Cryptosporidium parvum</name>
    <dbReference type="NCBI Taxonomy" id="5807"/>
    <lineage>
        <taxon>Eukaryota</taxon>
        <taxon>Sar</taxon>
        <taxon>Alveolata</taxon>
        <taxon>Apicomplexa</taxon>
        <taxon>Conoidasida</taxon>
        <taxon>Coccidia</taxon>
        <taxon>Eucoccidiorida</taxon>
        <taxon>Eimeriorina</taxon>
        <taxon>Cryptosporidiidae</taxon>
        <taxon>Cryptosporidium</taxon>
    </lineage>
</organism>
<dbReference type="VEuPathDB" id="CryptoDB:CPATCC_0036360"/>
<protein>
    <submittedName>
        <fullName evidence="1">Uncharacterized protein</fullName>
    </submittedName>
</protein>
<evidence type="ECO:0000313" key="1">
    <source>
        <dbReference type="EMBL" id="QOY43330.1"/>
    </source>
</evidence>
<proteinExistence type="predicted"/>